<keyword evidence="1" id="KW-0812">Transmembrane</keyword>
<keyword evidence="1" id="KW-1133">Transmembrane helix</keyword>
<dbReference type="PANTHER" id="PTHR34414:SF1">
    <property type="entry name" value="SUBTILISIN-LIKE SERINE PROTEASE"/>
    <property type="match status" value="1"/>
</dbReference>
<feature type="transmembrane region" description="Helical" evidence="1">
    <location>
        <begin position="262"/>
        <end position="286"/>
    </location>
</feature>
<keyword evidence="1" id="KW-0472">Membrane</keyword>
<dbReference type="OrthoDB" id="5086500at2759"/>
<dbReference type="EMBL" id="ML987198">
    <property type="protein sequence ID" value="KAF2246948.1"/>
    <property type="molecule type" value="Genomic_DNA"/>
</dbReference>
<proteinExistence type="predicted"/>
<keyword evidence="3" id="KW-1185">Reference proteome</keyword>
<evidence type="ECO:0008006" key="4">
    <source>
        <dbReference type="Google" id="ProtNLM"/>
    </source>
</evidence>
<feature type="transmembrane region" description="Helical" evidence="1">
    <location>
        <begin position="221"/>
        <end position="241"/>
    </location>
</feature>
<dbReference type="RefSeq" id="XP_033681952.1">
    <property type="nucleotide sequence ID" value="XM_033823896.1"/>
</dbReference>
<dbReference type="GeneID" id="54577226"/>
<organism evidence="2 3">
    <name type="scientific">Trematosphaeria pertusa</name>
    <dbReference type="NCBI Taxonomy" id="390896"/>
    <lineage>
        <taxon>Eukaryota</taxon>
        <taxon>Fungi</taxon>
        <taxon>Dikarya</taxon>
        <taxon>Ascomycota</taxon>
        <taxon>Pezizomycotina</taxon>
        <taxon>Dothideomycetes</taxon>
        <taxon>Pleosporomycetidae</taxon>
        <taxon>Pleosporales</taxon>
        <taxon>Massarineae</taxon>
        <taxon>Trematosphaeriaceae</taxon>
        <taxon>Trematosphaeria</taxon>
    </lineage>
</organism>
<name>A0A6A6IA62_9PLEO</name>
<dbReference type="Pfam" id="PF20246">
    <property type="entry name" value="DUF6601"/>
    <property type="match status" value="1"/>
</dbReference>
<dbReference type="InterPro" id="IPR046536">
    <property type="entry name" value="DUF6601"/>
</dbReference>
<accession>A0A6A6IA62</accession>
<dbReference type="AlphaFoldDB" id="A0A6A6IA62"/>
<evidence type="ECO:0000313" key="2">
    <source>
        <dbReference type="EMBL" id="KAF2246948.1"/>
    </source>
</evidence>
<protein>
    <recommendedName>
        <fullName evidence="4">Subtilisin-like serine protease</fullName>
    </recommendedName>
</protein>
<evidence type="ECO:0000313" key="3">
    <source>
        <dbReference type="Proteomes" id="UP000800094"/>
    </source>
</evidence>
<evidence type="ECO:0000256" key="1">
    <source>
        <dbReference type="SAM" id="Phobius"/>
    </source>
</evidence>
<sequence>MESTEERWLPGHPRIALDDRREVLDFVARDLCPLELDEMAPYLWWMAKPESSSISSLHQHRLKGRTIVVAEDPKLHLTWIGDKVYIKPLPAYITSYHFWTRYFDGSQDEVPETMDASRRIRRSALGLLRSYFHLIQHESDFKIAQEPGISVLPEHITWKGFCRFSSGFGHILDSEVSARYRYGELRLARLNFYAPILLRKAQYYRTHREYGKYFEELCRPWFFVFGFMTVVLGGLQVAIAVEQIAHGTVEEKALQAQSWIRASLVLSVLMVVCVFMFVACLAILYVSKIANEWQYAVRERFHRRKSGYQS</sequence>
<reference evidence="2" key="1">
    <citation type="journal article" date="2020" name="Stud. Mycol.">
        <title>101 Dothideomycetes genomes: a test case for predicting lifestyles and emergence of pathogens.</title>
        <authorList>
            <person name="Haridas S."/>
            <person name="Albert R."/>
            <person name="Binder M."/>
            <person name="Bloem J."/>
            <person name="Labutti K."/>
            <person name="Salamov A."/>
            <person name="Andreopoulos B."/>
            <person name="Baker S."/>
            <person name="Barry K."/>
            <person name="Bills G."/>
            <person name="Bluhm B."/>
            <person name="Cannon C."/>
            <person name="Castanera R."/>
            <person name="Culley D."/>
            <person name="Daum C."/>
            <person name="Ezra D."/>
            <person name="Gonzalez J."/>
            <person name="Henrissat B."/>
            <person name="Kuo A."/>
            <person name="Liang C."/>
            <person name="Lipzen A."/>
            <person name="Lutzoni F."/>
            <person name="Magnuson J."/>
            <person name="Mondo S."/>
            <person name="Nolan M."/>
            <person name="Ohm R."/>
            <person name="Pangilinan J."/>
            <person name="Park H.-J."/>
            <person name="Ramirez L."/>
            <person name="Alfaro M."/>
            <person name="Sun H."/>
            <person name="Tritt A."/>
            <person name="Yoshinaga Y."/>
            <person name="Zwiers L.-H."/>
            <person name="Turgeon B."/>
            <person name="Goodwin S."/>
            <person name="Spatafora J."/>
            <person name="Crous P."/>
            <person name="Grigoriev I."/>
        </authorList>
    </citation>
    <scope>NUCLEOTIDE SEQUENCE</scope>
    <source>
        <strain evidence="2">CBS 122368</strain>
    </source>
</reference>
<dbReference type="PANTHER" id="PTHR34414">
    <property type="entry name" value="HET DOMAIN-CONTAINING PROTEIN-RELATED"/>
    <property type="match status" value="1"/>
</dbReference>
<gene>
    <name evidence="2" type="ORF">BU26DRAFT_430657</name>
</gene>
<dbReference type="Proteomes" id="UP000800094">
    <property type="component" value="Unassembled WGS sequence"/>
</dbReference>